<dbReference type="InterPro" id="IPR001128">
    <property type="entry name" value="Cyt_P450"/>
</dbReference>
<dbReference type="GO" id="GO:0004497">
    <property type="term" value="F:monooxygenase activity"/>
    <property type="evidence" value="ECO:0007669"/>
    <property type="project" value="InterPro"/>
</dbReference>
<dbReference type="RefSeq" id="WP_068752759.1">
    <property type="nucleotide sequence ID" value="NZ_LR214441.1"/>
</dbReference>
<dbReference type="PANTHER" id="PTHR46696:SF6">
    <property type="entry name" value="P450, PUTATIVE (EUROFUNG)-RELATED"/>
    <property type="match status" value="1"/>
</dbReference>
<evidence type="ECO:0000313" key="3">
    <source>
        <dbReference type="Proteomes" id="UP000093501"/>
    </source>
</evidence>
<dbReference type="GO" id="GO:0005506">
    <property type="term" value="F:iron ion binding"/>
    <property type="evidence" value="ECO:0007669"/>
    <property type="project" value="InterPro"/>
</dbReference>
<evidence type="ECO:0000313" key="2">
    <source>
        <dbReference type="EMBL" id="OCL30835.1"/>
    </source>
</evidence>
<comment type="similarity">
    <text evidence="1">Belongs to the cytochrome P450 family.</text>
</comment>
<proteinExistence type="inferred from homology"/>
<accession>A0A1C0AGH9</accession>
<dbReference type="InterPro" id="IPR002397">
    <property type="entry name" value="Cyt_P450_B"/>
</dbReference>
<keyword evidence="3" id="KW-1185">Reference proteome</keyword>
<name>A0A1C0AGH9_9ACTN</name>
<protein>
    <submittedName>
        <fullName evidence="2">Cytochrome</fullName>
    </submittedName>
</protein>
<dbReference type="Proteomes" id="UP000093501">
    <property type="component" value="Unassembled WGS sequence"/>
</dbReference>
<dbReference type="SUPFAM" id="SSF48264">
    <property type="entry name" value="Cytochrome P450"/>
    <property type="match status" value="1"/>
</dbReference>
<dbReference type="Gene3D" id="1.10.630.10">
    <property type="entry name" value="Cytochrome P450"/>
    <property type="match status" value="1"/>
</dbReference>
<dbReference type="GO" id="GO:0016705">
    <property type="term" value="F:oxidoreductase activity, acting on paired donors, with incorporation or reduction of molecular oxygen"/>
    <property type="evidence" value="ECO:0007669"/>
    <property type="project" value="InterPro"/>
</dbReference>
<comment type="caution">
    <text evidence="2">The sequence shown here is derived from an EMBL/GenBank/DDBJ whole genome shotgun (WGS) entry which is preliminary data.</text>
</comment>
<dbReference type="EMBL" id="MBQD01000027">
    <property type="protein sequence ID" value="OCL30835.1"/>
    <property type="molecule type" value="Genomic_DNA"/>
</dbReference>
<dbReference type="Pfam" id="PF00067">
    <property type="entry name" value="p450"/>
    <property type="match status" value="1"/>
</dbReference>
<dbReference type="InterPro" id="IPR036396">
    <property type="entry name" value="Cyt_P450_sf"/>
</dbReference>
<evidence type="ECO:0000256" key="1">
    <source>
        <dbReference type="ARBA" id="ARBA00010617"/>
    </source>
</evidence>
<reference evidence="3" key="1">
    <citation type="submission" date="2016-07" db="EMBL/GenBank/DDBJ databases">
        <authorList>
            <person name="Florea S."/>
            <person name="Webb J.S."/>
            <person name="Jaromczyk J."/>
            <person name="Schardl C.L."/>
        </authorList>
    </citation>
    <scope>NUCLEOTIDE SEQUENCE [LARGE SCALE GENOMIC DNA]</scope>
    <source>
        <strain evidence="3">IPBSL-7</strain>
    </source>
</reference>
<gene>
    <name evidence="2" type="ORF">BCR15_10170</name>
</gene>
<organism evidence="2 3">
    <name type="scientific">Tessaracoccus lapidicaptus</name>
    <dbReference type="NCBI Taxonomy" id="1427523"/>
    <lineage>
        <taxon>Bacteria</taxon>
        <taxon>Bacillati</taxon>
        <taxon>Actinomycetota</taxon>
        <taxon>Actinomycetes</taxon>
        <taxon>Propionibacteriales</taxon>
        <taxon>Propionibacteriaceae</taxon>
        <taxon>Tessaracoccus</taxon>
    </lineage>
</organism>
<dbReference type="PANTHER" id="PTHR46696">
    <property type="entry name" value="P450, PUTATIVE (EUROFUNG)-RELATED"/>
    <property type="match status" value="1"/>
</dbReference>
<sequence>MAATIDEDGTVRVTGHAEVLRVVRDPQTFSSDVSRFLQVPNTLDGEEHAAFRAVLDPYFAPDRMATLAGPCRRIAARLVAELPRGRAVDAVSGLGVRYAVEAMLAWLGWPAELEEDLVRWVADNAEATRSGELARTTEVAQRFDEIIGRVVEPRLADPATQPRDVTDELLRETVDGRHLSREEIVSVLRNWTGGDLGSLALCVGVILHQLAADPAIEADARARRGDPARLDAAIDELLRRDDPFLSNRRVATADTVVGGCPVTAGSRLTVEWTDANRDPAVFPDPDRYAPETHAHANLVYGAGPHVCPGRPLATLELRILLEEVLDRTTDLALDPESRGERAVRPLGGWASAPVILT</sequence>
<dbReference type="PRINTS" id="PR00359">
    <property type="entry name" value="BP450"/>
</dbReference>
<dbReference type="AlphaFoldDB" id="A0A1C0AGH9"/>
<dbReference type="GO" id="GO:0020037">
    <property type="term" value="F:heme binding"/>
    <property type="evidence" value="ECO:0007669"/>
    <property type="project" value="InterPro"/>
</dbReference>